<reference evidence="1 2" key="1">
    <citation type="journal article" date="2016" name="Nat. Commun.">
        <title>Thousands of microbial genomes shed light on interconnected biogeochemical processes in an aquifer system.</title>
        <authorList>
            <person name="Anantharaman K."/>
            <person name="Brown C.T."/>
            <person name="Hug L.A."/>
            <person name="Sharon I."/>
            <person name="Castelle C.J."/>
            <person name="Probst A.J."/>
            <person name="Thomas B.C."/>
            <person name="Singh A."/>
            <person name="Wilkins M.J."/>
            <person name="Karaoz U."/>
            <person name="Brodie E.L."/>
            <person name="Williams K.H."/>
            <person name="Hubbard S.S."/>
            <person name="Banfield J.F."/>
        </authorList>
    </citation>
    <scope>NUCLEOTIDE SEQUENCE [LARGE SCALE GENOMIC DNA]</scope>
</reference>
<dbReference type="InterPro" id="IPR016181">
    <property type="entry name" value="Acyl_CoA_acyltransferase"/>
</dbReference>
<dbReference type="Proteomes" id="UP000177501">
    <property type="component" value="Unassembled WGS sequence"/>
</dbReference>
<name>A0A1F8B0I1_9BACT</name>
<gene>
    <name evidence="1" type="ORF">A2955_04100</name>
</gene>
<dbReference type="EMBL" id="MGHA01000058">
    <property type="protein sequence ID" value="OGM57504.1"/>
    <property type="molecule type" value="Genomic_DNA"/>
</dbReference>
<protein>
    <submittedName>
        <fullName evidence="1">Uncharacterized protein</fullName>
    </submittedName>
</protein>
<accession>A0A1F8B0I1</accession>
<dbReference type="SUPFAM" id="SSF55729">
    <property type="entry name" value="Acyl-CoA N-acyltransferases (Nat)"/>
    <property type="match status" value="1"/>
</dbReference>
<sequence>MFTKKVGKTIELRIWEGGPFVAHQYGPNYIKALAQLAKEAFPQDSPEEVVNNDFLGHEWHTSLWTGDCLIGAASRQIREIPWNGINIKLLYFCTAAIFKKWQGQGMSYHFYGPIFDQIQPDLVATTTKVAAIYFQMLKLSQDMGLILSHSRDGKIQPSFFKLGKGVLKETGRNPEQLDNTLVRRNYLPESSSEVSRFELFGILNVKPEDGVLLLATRLKIK</sequence>
<evidence type="ECO:0000313" key="1">
    <source>
        <dbReference type="EMBL" id="OGM57504.1"/>
    </source>
</evidence>
<evidence type="ECO:0000313" key="2">
    <source>
        <dbReference type="Proteomes" id="UP000177501"/>
    </source>
</evidence>
<comment type="caution">
    <text evidence="1">The sequence shown here is derived from an EMBL/GenBank/DDBJ whole genome shotgun (WGS) entry which is preliminary data.</text>
</comment>
<organism evidence="1 2">
    <name type="scientific">Candidatus Woesebacteria bacterium RIFCSPLOWO2_01_FULL_37_19</name>
    <dbReference type="NCBI Taxonomy" id="1802514"/>
    <lineage>
        <taxon>Bacteria</taxon>
        <taxon>Candidatus Woeseibacteriota</taxon>
    </lineage>
</organism>
<proteinExistence type="predicted"/>
<dbReference type="AlphaFoldDB" id="A0A1F8B0I1"/>